<feature type="domain" description="BZIP" evidence="8">
    <location>
        <begin position="102"/>
        <end position="165"/>
    </location>
</feature>
<dbReference type="Gene3D" id="1.20.5.170">
    <property type="match status" value="1"/>
</dbReference>
<dbReference type="InterPro" id="IPR002112">
    <property type="entry name" value="Leuzip_Jun"/>
</dbReference>
<sequence>MDAFYHDTFTATPPNRDSVPPHSCLLANHISADTSLTFLYPGHAHSNHTASNHGHRPSPRTIQEQEGFADGFVHALASLHQQEGVVTRGMVTGVFSANGPSNSPRPRKKLRNCIASSRCRHHKLERIAQLEERVRVLHSLNGRLLAKATRLRGQVWALRGRTATHLMGGQGQIVMVTDGEEPVVEGMMEDQVMSSLAHRDHTTYESGEWLCEGNQEQFC</sequence>
<dbReference type="PROSITE" id="PS50217">
    <property type="entry name" value="BZIP"/>
    <property type="match status" value="1"/>
</dbReference>
<keyword evidence="10" id="KW-1185">Reference proteome</keyword>
<dbReference type="GO" id="GO:0000981">
    <property type="term" value="F:DNA-binding transcription factor activity, RNA polymerase II-specific"/>
    <property type="evidence" value="ECO:0007669"/>
    <property type="project" value="TreeGrafter"/>
</dbReference>
<protein>
    <recommendedName>
        <fullName evidence="6">Transcription factor JunB</fullName>
    </recommendedName>
    <alternativeName>
        <fullName evidence="7">Transcription factor AP-1 subunit JunB</fullName>
    </alternativeName>
</protein>
<keyword evidence="3" id="KW-0238">DNA-binding</keyword>
<dbReference type="EMBL" id="JANIIK010000043">
    <property type="protein sequence ID" value="KAJ3605479.1"/>
    <property type="molecule type" value="Genomic_DNA"/>
</dbReference>
<gene>
    <name evidence="9" type="ORF">NHX12_027525</name>
</gene>
<dbReference type="CDD" id="cd14696">
    <property type="entry name" value="bZIP_Jun"/>
    <property type="match status" value="1"/>
</dbReference>
<dbReference type="GO" id="GO:0005667">
    <property type="term" value="C:transcription regulator complex"/>
    <property type="evidence" value="ECO:0007669"/>
    <property type="project" value="TreeGrafter"/>
</dbReference>
<comment type="caution">
    <text evidence="9">The sequence shown here is derived from an EMBL/GenBank/DDBJ whole genome shotgun (WGS) entry which is preliminary data.</text>
</comment>
<evidence type="ECO:0000256" key="1">
    <source>
        <dbReference type="ARBA" id="ARBA00006882"/>
    </source>
</evidence>
<keyword evidence="4" id="KW-0804">Transcription</keyword>
<evidence type="ECO:0000256" key="6">
    <source>
        <dbReference type="ARBA" id="ARBA00029505"/>
    </source>
</evidence>
<organism evidence="9 10">
    <name type="scientific">Muraenolepis orangiensis</name>
    <name type="common">Patagonian moray cod</name>
    <dbReference type="NCBI Taxonomy" id="630683"/>
    <lineage>
        <taxon>Eukaryota</taxon>
        <taxon>Metazoa</taxon>
        <taxon>Chordata</taxon>
        <taxon>Craniata</taxon>
        <taxon>Vertebrata</taxon>
        <taxon>Euteleostomi</taxon>
        <taxon>Actinopterygii</taxon>
        <taxon>Neopterygii</taxon>
        <taxon>Teleostei</taxon>
        <taxon>Neoteleostei</taxon>
        <taxon>Acanthomorphata</taxon>
        <taxon>Zeiogadaria</taxon>
        <taxon>Gadariae</taxon>
        <taxon>Gadiformes</taxon>
        <taxon>Muraenolepidoidei</taxon>
        <taxon>Muraenolepididae</taxon>
        <taxon>Muraenolepis</taxon>
    </lineage>
</organism>
<dbReference type="InterPro" id="IPR004827">
    <property type="entry name" value="bZIP"/>
</dbReference>
<dbReference type="GO" id="GO:0042127">
    <property type="term" value="P:regulation of cell population proliferation"/>
    <property type="evidence" value="ECO:0007669"/>
    <property type="project" value="TreeGrafter"/>
</dbReference>
<evidence type="ECO:0000256" key="2">
    <source>
        <dbReference type="ARBA" id="ARBA00023015"/>
    </source>
</evidence>
<evidence type="ECO:0000313" key="10">
    <source>
        <dbReference type="Proteomes" id="UP001148018"/>
    </source>
</evidence>
<evidence type="ECO:0000313" key="9">
    <source>
        <dbReference type="EMBL" id="KAJ3605479.1"/>
    </source>
</evidence>
<dbReference type="PANTHER" id="PTHR11462:SF37">
    <property type="entry name" value="TRANSCRIPTION FACTOR JUNB"/>
    <property type="match status" value="1"/>
</dbReference>
<name>A0A9Q0EDR8_9TELE</name>
<evidence type="ECO:0000256" key="4">
    <source>
        <dbReference type="ARBA" id="ARBA00023163"/>
    </source>
</evidence>
<evidence type="ECO:0000256" key="3">
    <source>
        <dbReference type="ARBA" id="ARBA00023125"/>
    </source>
</evidence>
<evidence type="ECO:0000256" key="5">
    <source>
        <dbReference type="ARBA" id="ARBA00023242"/>
    </source>
</evidence>
<dbReference type="SMART" id="SM00338">
    <property type="entry name" value="BRLZ"/>
    <property type="match status" value="1"/>
</dbReference>
<dbReference type="Pfam" id="PF00170">
    <property type="entry name" value="bZIP_1"/>
    <property type="match status" value="1"/>
</dbReference>
<keyword evidence="2" id="KW-0805">Transcription regulation</keyword>
<dbReference type="PRINTS" id="PR00043">
    <property type="entry name" value="LEUZIPPRJUN"/>
</dbReference>
<evidence type="ECO:0000259" key="8">
    <source>
        <dbReference type="PROSITE" id="PS50217"/>
    </source>
</evidence>
<dbReference type="InterPro" id="IPR005643">
    <property type="entry name" value="JNK"/>
</dbReference>
<proteinExistence type="inferred from homology"/>
<dbReference type="InterPro" id="IPR050946">
    <property type="entry name" value="AP-1_TF_bZIP"/>
</dbReference>
<keyword evidence="5" id="KW-0539">Nucleus</keyword>
<evidence type="ECO:0000256" key="7">
    <source>
        <dbReference type="ARBA" id="ARBA00030588"/>
    </source>
</evidence>
<dbReference type="Pfam" id="PF03957">
    <property type="entry name" value="Jun"/>
    <property type="match status" value="1"/>
</dbReference>
<dbReference type="SUPFAM" id="SSF57959">
    <property type="entry name" value="Leucine zipper domain"/>
    <property type="match status" value="1"/>
</dbReference>
<dbReference type="AlphaFoldDB" id="A0A9Q0EDR8"/>
<dbReference type="GO" id="GO:0051726">
    <property type="term" value="P:regulation of cell cycle"/>
    <property type="evidence" value="ECO:0007669"/>
    <property type="project" value="TreeGrafter"/>
</dbReference>
<dbReference type="PANTHER" id="PTHR11462">
    <property type="entry name" value="JUN TRANSCRIPTION FACTOR-RELATED"/>
    <property type="match status" value="1"/>
</dbReference>
<dbReference type="GO" id="GO:0000978">
    <property type="term" value="F:RNA polymerase II cis-regulatory region sequence-specific DNA binding"/>
    <property type="evidence" value="ECO:0007669"/>
    <property type="project" value="TreeGrafter"/>
</dbReference>
<dbReference type="OrthoDB" id="2187714at2759"/>
<dbReference type="InterPro" id="IPR046347">
    <property type="entry name" value="bZIP_sf"/>
</dbReference>
<reference evidence="9" key="1">
    <citation type="submission" date="2022-07" db="EMBL/GenBank/DDBJ databases">
        <title>Chromosome-level genome of Muraenolepis orangiensis.</title>
        <authorList>
            <person name="Kim J."/>
        </authorList>
    </citation>
    <scope>NUCLEOTIDE SEQUENCE</scope>
    <source>
        <strain evidence="9">KU_S4_2022</strain>
        <tissue evidence="9">Muscle</tissue>
    </source>
</reference>
<accession>A0A9Q0EDR8</accession>
<dbReference type="Proteomes" id="UP001148018">
    <property type="component" value="Unassembled WGS sequence"/>
</dbReference>
<comment type="similarity">
    <text evidence="1">Belongs to the bZIP family. Jun subfamily.</text>
</comment>